<dbReference type="Proteomes" id="UP001157418">
    <property type="component" value="Unassembled WGS sequence"/>
</dbReference>
<evidence type="ECO:0000256" key="8">
    <source>
        <dbReference type="ARBA" id="ARBA00023170"/>
    </source>
</evidence>
<evidence type="ECO:0000256" key="4">
    <source>
        <dbReference type="ARBA" id="ARBA00022692"/>
    </source>
</evidence>
<name>A0AAU9M3C1_9ASTR</name>
<dbReference type="EMBL" id="CAKMRJ010000746">
    <property type="protein sequence ID" value="CAH1420026.1"/>
    <property type="molecule type" value="Genomic_DNA"/>
</dbReference>
<dbReference type="PANTHER" id="PTHR48052">
    <property type="entry name" value="UNNAMED PRODUCT"/>
    <property type="match status" value="1"/>
</dbReference>
<evidence type="ECO:0000256" key="6">
    <source>
        <dbReference type="ARBA" id="ARBA00022989"/>
    </source>
</evidence>
<comment type="similarity">
    <text evidence="2">Belongs to the RLP family.</text>
</comment>
<keyword evidence="8" id="KW-0675">Receptor</keyword>
<dbReference type="Pfam" id="PF00560">
    <property type="entry name" value="LRR_1"/>
    <property type="match status" value="3"/>
</dbReference>
<gene>
    <name evidence="10" type="ORF">LVIROSA_LOCUS7520</name>
</gene>
<organism evidence="10 11">
    <name type="scientific">Lactuca virosa</name>
    <dbReference type="NCBI Taxonomy" id="75947"/>
    <lineage>
        <taxon>Eukaryota</taxon>
        <taxon>Viridiplantae</taxon>
        <taxon>Streptophyta</taxon>
        <taxon>Embryophyta</taxon>
        <taxon>Tracheophyta</taxon>
        <taxon>Spermatophyta</taxon>
        <taxon>Magnoliopsida</taxon>
        <taxon>eudicotyledons</taxon>
        <taxon>Gunneridae</taxon>
        <taxon>Pentapetalae</taxon>
        <taxon>asterids</taxon>
        <taxon>campanulids</taxon>
        <taxon>Asterales</taxon>
        <taxon>Asteraceae</taxon>
        <taxon>Cichorioideae</taxon>
        <taxon>Cichorieae</taxon>
        <taxon>Lactucinae</taxon>
        <taxon>Lactuca</taxon>
    </lineage>
</organism>
<keyword evidence="4" id="KW-0812">Transmembrane</keyword>
<evidence type="ECO:0000256" key="9">
    <source>
        <dbReference type="ARBA" id="ARBA00023180"/>
    </source>
</evidence>
<keyword evidence="7" id="KW-0472">Membrane</keyword>
<keyword evidence="5" id="KW-0732">Signal</keyword>
<dbReference type="InterPro" id="IPR032675">
    <property type="entry name" value="LRR_dom_sf"/>
</dbReference>
<keyword evidence="11" id="KW-1185">Reference proteome</keyword>
<sequence length="162" mass="17810">MLKTSFSFAGLEKLSSLKKLEVLDLSFNVDIDNDILPSLMTLTSLKILDLSFTSLNGNFPIKFAALENLKVLDLSNCNFNGVSILKKLKSLNPGYNRFNESAATSLNTLSSLTNLDLSNNPLLGPFPAQELAHLTNLEKLDLSFTQLNGTPDIQGKWRIGFS</sequence>
<reference evidence="10 11" key="1">
    <citation type="submission" date="2022-01" db="EMBL/GenBank/DDBJ databases">
        <authorList>
            <person name="Xiong W."/>
            <person name="Schranz E."/>
        </authorList>
    </citation>
    <scope>NUCLEOTIDE SEQUENCE [LARGE SCALE GENOMIC DNA]</scope>
</reference>
<keyword evidence="3" id="KW-1003">Cell membrane</keyword>
<evidence type="ECO:0000256" key="7">
    <source>
        <dbReference type="ARBA" id="ARBA00023136"/>
    </source>
</evidence>
<keyword evidence="6" id="KW-1133">Transmembrane helix</keyword>
<evidence type="ECO:0000256" key="1">
    <source>
        <dbReference type="ARBA" id="ARBA00004251"/>
    </source>
</evidence>
<dbReference type="Gene3D" id="3.80.10.10">
    <property type="entry name" value="Ribonuclease Inhibitor"/>
    <property type="match status" value="1"/>
</dbReference>
<dbReference type="Pfam" id="PF13516">
    <property type="entry name" value="LRR_6"/>
    <property type="match status" value="2"/>
</dbReference>
<keyword evidence="9" id="KW-0325">Glycoprotein</keyword>
<evidence type="ECO:0000256" key="2">
    <source>
        <dbReference type="ARBA" id="ARBA00009592"/>
    </source>
</evidence>
<dbReference type="AlphaFoldDB" id="A0AAU9M3C1"/>
<comment type="subcellular location">
    <subcellularLocation>
        <location evidence="1">Cell membrane</location>
        <topology evidence="1">Single-pass type I membrane protein</topology>
    </subcellularLocation>
</comment>
<dbReference type="GO" id="GO:0005886">
    <property type="term" value="C:plasma membrane"/>
    <property type="evidence" value="ECO:0007669"/>
    <property type="project" value="UniProtKB-SubCell"/>
</dbReference>
<dbReference type="InterPro" id="IPR001611">
    <property type="entry name" value="Leu-rich_rpt"/>
</dbReference>
<evidence type="ECO:0000313" key="10">
    <source>
        <dbReference type="EMBL" id="CAH1420026.1"/>
    </source>
</evidence>
<proteinExistence type="inferred from homology"/>
<dbReference type="SUPFAM" id="SSF52058">
    <property type="entry name" value="L domain-like"/>
    <property type="match status" value="1"/>
</dbReference>
<evidence type="ECO:0000256" key="3">
    <source>
        <dbReference type="ARBA" id="ARBA00022475"/>
    </source>
</evidence>
<protein>
    <submittedName>
        <fullName evidence="10">Uncharacterized protein</fullName>
    </submittedName>
</protein>
<evidence type="ECO:0000256" key="5">
    <source>
        <dbReference type="ARBA" id="ARBA00022729"/>
    </source>
</evidence>
<dbReference type="PANTHER" id="PTHR48052:SF8">
    <property type="entry name" value="LRR RECEPTOR-LIKE SERINE_THREONINE-PROTEIN KINASE FLS2"/>
    <property type="match status" value="1"/>
</dbReference>
<evidence type="ECO:0000313" key="11">
    <source>
        <dbReference type="Proteomes" id="UP001157418"/>
    </source>
</evidence>
<comment type="caution">
    <text evidence="10">The sequence shown here is derived from an EMBL/GenBank/DDBJ whole genome shotgun (WGS) entry which is preliminary data.</text>
</comment>
<accession>A0AAU9M3C1</accession>